<dbReference type="NCBIfam" id="TIGR03055">
    <property type="entry name" value="photo_alph_chp2"/>
    <property type="match status" value="1"/>
</dbReference>
<evidence type="ECO:0000313" key="3">
    <source>
        <dbReference type="Proteomes" id="UP000464468"/>
    </source>
</evidence>
<gene>
    <name evidence="2" type="ORF">GVO57_11580</name>
</gene>
<keyword evidence="1" id="KW-0472">Membrane</keyword>
<sequence length="267" mass="27751">MVTFADHIGPALGMIVAWFLSTGLIAWAANRAPRTFGTSLIVGGLAGLIGLGAVIYAGAGSSPAAAYLSFAGALAIWGWHELAFLTGACAGPRRGPASGADGRWARFAEGSAAILHHEIALALTALLLVGICWQQPNRTGAEAFALLFLLRLSTKINLHVGVPNFSDDLLPPQMAYLKTYFRRRPFGAVLAVSILGTVALAGWLGWRAAGLEPGSGAATGASLVFALAALGALEHMFLGLPLRDGALWRWAIPAQSPDRIRGGGYGL</sequence>
<proteinExistence type="predicted"/>
<keyword evidence="1" id="KW-1133">Transmembrane helix</keyword>
<organism evidence="2 3">
    <name type="scientific">Sphingomonas changnyeongensis</name>
    <dbReference type="NCBI Taxonomy" id="2698679"/>
    <lineage>
        <taxon>Bacteria</taxon>
        <taxon>Pseudomonadati</taxon>
        <taxon>Pseudomonadota</taxon>
        <taxon>Alphaproteobacteria</taxon>
        <taxon>Sphingomonadales</taxon>
        <taxon>Sphingomonadaceae</taxon>
        <taxon>Sphingomonas</taxon>
    </lineage>
</organism>
<reference evidence="2 3" key="1">
    <citation type="submission" date="2020-01" db="EMBL/GenBank/DDBJ databases">
        <title>Sphingomonas sp. C33 whole genome sequece.</title>
        <authorList>
            <person name="Park C."/>
        </authorList>
    </citation>
    <scope>NUCLEOTIDE SEQUENCE [LARGE SCALE GENOMIC DNA]</scope>
    <source>
        <strain evidence="2 3">C33</strain>
    </source>
</reference>
<evidence type="ECO:0000256" key="1">
    <source>
        <dbReference type="SAM" id="Phobius"/>
    </source>
</evidence>
<feature type="transmembrane region" description="Helical" evidence="1">
    <location>
        <begin position="218"/>
        <end position="240"/>
    </location>
</feature>
<feature type="transmembrane region" description="Helical" evidence="1">
    <location>
        <begin position="186"/>
        <end position="206"/>
    </location>
</feature>
<feature type="transmembrane region" description="Helical" evidence="1">
    <location>
        <begin position="12"/>
        <end position="29"/>
    </location>
</feature>
<name>A0A7Z2S8F0_9SPHN</name>
<evidence type="ECO:0000313" key="2">
    <source>
        <dbReference type="EMBL" id="QHL91336.1"/>
    </source>
</evidence>
<dbReference type="RefSeq" id="WP_160593266.1">
    <property type="nucleotide sequence ID" value="NZ_CP047895.1"/>
</dbReference>
<dbReference type="Proteomes" id="UP000464468">
    <property type="component" value="Chromosome"/>
</dbReference>
<dbReference type="KEGG" id="schy:GVO57_11580"/>
<keyword evidence="3" id="KW-1185">Reference proteome</keyword>
<dbReference type="InterPro" id="IPR017496">
    <property type="entry name" value="Photo_alph_chp2"/>
</dbReference>
<dbReference type="EMBL" id="CP047895">
    <property type="protein sequence ID" value="QHL91336.1"/>
    <property type="molecule type" value="Genomic_DNA"/>
</dbReference>
<dbReference type="Pfam" id="PF12291">
    <property type="entry name" value="DUF3623"/>
    <property type="match status" value="1"/>
</dbReference>
<feature type="transmembrane region" description="Helical" evidence="1">
    <location>
        <begin position="65"/>
        <end position="91"/>
    </location>
</feature>
<keyword evidence="1" id="KW-0812">Transmembrane</keyword>
<feature type="transmembrane region" description="Helical" evidence="1">
    <location>
        <begin position="36"/>
        <end position="59"/>
    </location>
</feature>
<accession>A0A7Z2S8F0</accession>
<dbReference type="AlphaFoldDB" id="A0A7Z2S8F0"/>
<protein>
    <submittedName>
        <fullName evidence="2">DUF3623 family protein</fullName>
    </submittedName>
</protein>